<dbReference type="Proteomes" id="UP000824156">
    <property type="component" value="Unassembled WGS sequence"/>
</dbReference>
<reference evidence="2" key="1">
    <citation type="journal article" date="2021" name="PeerJ">
        <title>Extensive microbial diversity within the chicken gut microbiome revealed by metagenomics and culture.</title>
        <authorList>
            <person name="Gilroy R."/>
            <person name="Ravi A."/>
            <person name="Getino M."/>
            <person name="Pursley I."/>
            <person name="Horton D.L."/>
            <person name="Alikhan N.F."/>
            <person name="Baker D."/>
            <person name="Gharbi K."/>
            <person name="Hall N."/>
            <person name="Watson M."/>
            <person name="Adriaenssens E.M."/>
            <person name="Foster-Nyarko E."/>
            <person name="Jarju S."/>
            <person name="Secka A."/>
            <person name="Antonio M."/>
            <person name="Oren A."/>
            <person name="Chaudhuri R.R."/>
            <person name="La Ragione R."/>
            <person name="Hildebrand F."/>
            <person name="Pallen M.J."/>
        </authorList>
    </citation>
    <scope>NUCLEOTIDE SEQUENCE</scope>
    <source>
        <strain evidence="2">1719</strain>
    </source>
</reference>
<reference evidence="2" key="2">
    <citation type="submission" date="2021-04" db="EMBL/GenBank/DDBJ databases">
        <authorList>
            <person name="Gilroy R."/>
        </authorList>
    </citation>
    <scope>NUCLEOTIDE SEQUENCE</scope>
    <source>
        <strain evidence="2">1719</strain>
    </source>
</reference>
<gene>
    <name evidence="2" type="ORF">H9853_10705</name>
</gene>
<protein>
    <submittedName>
        <fullName evidence="2">SocA family protein</fullName>
    </submittedName>
</protein>
<evidence type="ECO:0000313" key="3">
    <source>
        <dbReference type="Proteomes" id="UP000824156"/>
    </source>
</evidence>
<comment type="caution">
    <text evidence="2">The sequence shown here is derived from an EMBL/GenBank/DDBJ whole genome shotgun (WGS) entry which is preliminary data.</text>
</comment>
<sequence length="167" mass="19689">MNNKILSFECILYQLINWYKELRPTDTSLLSFTRLKVLKLLFFVSAIQKDEENQDLLDIFNNFYAMQHGPVESDIYKAMIDNKLPHYCFKSRSIYVAKDIQFQDFQELGETYHRITTSINLLRKTNENIVTYTASQLVDLSHKWESWQLAIHMANTFGKGSEPMDCK</sequence>
<dbReference type="Pfam" id="PF13274">
    <property type="entry name" value="SocA_Panacea"/>
    <property type="match status" value="1"/>
</dbReference>
<feature type="domain" description="Antitoxin SocA-like Panacea" evidence="1">
    <location>
        <begin position="38"/>
        <end position="148"/>
    </location>
</feature>
<dbReference type="InterPro" id="IPR025272">
    <property type="entry name" value="SocA_Panacea"/>
</dbReference>
<evidence type="ECO:0000259" key="1">
    <source>
        <dbReference type="Pfam" id="PF13274"/>
    </source>
</evidence>
<evidence type="ECO:0000313" key="2">
    <source>
        <dbReference type="EMBL" id="HIX55484.1"/>
    </source>
</evidence>
<accession>A0A9D1WA71</accession>
<name>A0A9D1WA71_9SPHI</name>
<dbReference type="EMBL" id="DXEZ01000302">
    <property type="protein sequence ID" value="HIX55484.1"/>
    <property type="molecule type" value="Genomic_DNA"/>
</dbReference>
<organism evidence="2 3">
    <name type="scientific">Candidatus Sphingobacterium stercoripullorum</name>
    <dbReference type="NCBI Taxonomy" id="2838759"/>
    <lineage>
        <taxon>Bacteria</taxon>
        <taxon>Pseudomonadati</taxon>
        <taxon>Bacteroidota</taxon>
        <taxon>Sphingobacteriia</taxon>
        <taxon>Sphingobacteriales</taxon>
        <taxon>Sphingobacteriaceae</taxon>
        <taxon>Sphingobacterium</taxon>
    </lineage>
</organism>
<proteinExistence type="predicted"/>
<dbReference type="AlphaFoldDB" id="A0A9D1WA71"/>
<feature type="non-terminal residue" evidence="2">
    <location>
        <position position="167"/>
    </location>
</feature>